<accession>A0ABV5USY7</accession>
<dbReference type="RefSeq" id="WP_376954629.1">
    <property type="nucleotide sequence ID" value="NZ_JBHMBH010000029.1"/>
</dbReference>
<dbReference type="Proteomes" id="UP001589536">
    <property type="component" value="Unassembled WGS sequence"/>
</dbReference>
<protein>
    <recommendedName>
        <fullName evidence="3">Blue (type 1) copper domain-containing protein</fullName>
    </recommendedName>
</protein>
<name>A0ABV5USY7_9MICC</name>
<evidence type="ECO:0000313" key="1">
    <source>
        <dbReference type="EMBL" id="MFB9715303.1"/>
    </source>
</evidence>
<dbReference type="InterPro" id="IPR008972">
    <property type="entry name" value="Cupredoxin"/>
</dbReference>
<evidence type="ECO:0008006" key="3">
    <source>
        <dbReference type="Google" id="ProtNLM"/>
    </source>
</evidence>
<gene>
    <name evidence="1" type="ORF">ACFFPI_14390</name>
</gene>
<dbReference type="EMBL" id="JBHMBH010000029">
    <property type="protein sequence ID" value="MFB9715303.1"/>
    <property type="molecule type" value="Genomic_DNA"/>
</dbReference>
<comment type="caution">
    <text evidence="1">The sequence shown here is derived from an EMBL/GenBank/DDBJ whole genome shotgun (WGS) entry which is preliminary data.</text>
</comment>
<dbReference type="Gene3D" id="2.60.40.420">
    <property type="entry name" value="Cupredoxins - blue copper proteins"/>
    <property type="match status" value="1"/>
</dbReference>
<proteinExistence type="predicted"/>
<reference evidence="1 2" key="1">
    <citation type="submission" date="2024-09" db="EMBL/GenBank/DDBJ databases">
        <authorList>
            <person name="Sun Q."/>
            <person name="Mori K."/>
        </authorList>
    </citation>
    <scope>NUCLEOTIDE SEQUENCE [LARGE SCALE GENOMIC DNA]</scope>
    <source>
        <strain evidence="1 2">JCM 13519</strain>
    </source>
</reference>
<keyword evidence="2" id="KW-1185">Reference proteome</keyword>
<evidence type="ECO:0000313" key="2">
    <source>
        <dbReference type="Proteomes" id="UP001589536"/>
    </source>
</evidence>
<organism evidence="1 2">
    <name type="scientific">Arthrobacter methylotrophus</name>
    <dbReference type="NCBI Taxonomy" id="121291"/>
    <lineage>
        <taxon>Bacteria</taxon>
        <taxon>Bacillati</taxon>
        <taxon>Actinomycetota</taxon>
        <taxon>Actinomycetes</taxon>
        <taxon>Micrococcales</taxon>
        <taxon>Micrococcaceae</taxon>
        <taxon>Arthrobacter</taxon>
    </lineage>
</organism>
<sequence length="87" mass="9337">MVMRFIEPKVVIHVGESVSFVNNGMAAPQTVTFGDEPANFFPPLGDPQNYTGGQLNSGFMTPNTTFTVTFTKAGSTTTSAPCTITWE</sequence>
<dbReference type="SUPFAM" id="SSF49503">
    <property type="entry name" value="Cupredoxins"/>
    <property type="match status" value="1"/>
</dbReference>